<accession>A0AAV4TJB0</accession>
<reference evidence="1 2" key="1">
    <citation type="submission" date="2021-06" db="EMBL/GenBank/DDBJ databases">
        <title>Caerostris darwini draft genome.</title>
        <authorList>
            <person name="Kono N."/>
            <person name="Arakawa K."/>
        </authorList>
    </citation>
    <scope>NUCLEOTIDE SEQUENCE [LARGE SCALE GENOMIC DNA]</scope>
</reference>
<dbReference type="Proteomes" id="UP001054837">
    <property type="component" value="Unassembled WGS sequence"/>
</dbReference>
<keyword evidence="2" id="KW-1185">Reference proteome</keyword>
<organism evidence="1 2">
    <name type="scientific">Caerostris darwini</name>
    <dbReference type="NCBI Taxonomy" id="1538125"/>
    <lineage>
        <taxon>Eukaryota</taxon>
        <taxon>Metazoa</taxon>
        <taxon>Ecdysozoa</taxon>
        <taxon>Arthropoda</taxon>
        <taxon>Chelicerata</taxon>
        <taxon>Arachnida</taxon>
        <taxon>Araneae</taxon>
        <taxon>Araneomorphae</taxon>
        <taxon>Entelegynae</taxon>
        <taxon>Araneoidea</taxon>
        <taxon>Araneidae</taxon>
        <taxon>Caerostris</taxon>
    </lineage>
</organism>
<name>A0AAV4TJB0_9ARAC</name>
<gene>
    <name evidence="1" type="ORF">CDAR_400961</name>
</gene>
<evidence type="ECO:0000313" key="2">
    <source>
        <dbReference type="Proteomes" id="UP001054837"/>
    </source>
</evidence>
<proteinExistence type="predicted"/>
<dbReference type="EMBL" id="BPLQ01009633">
    <property type="protein sequence ID" value="GIY45506.1"/>
    <property type="molecule type" value="Genomic_DNA"/>
</dbReference>
<protein>
    <submittedName>
        <fullName evidence="1">Uncharacterized protein</fullName>
    </submittedName>
</protein>
<dbReference type="AlphaFoldDB" id="A0AAV4TJB0"/>
<evidence type="ECO:0000313" key="1">
    <source>
        <dbReference type="EMBL" id="GIY45506.1"/>
    </source>
</evidence>
<comment type="caution">
    <text evidence="1">The sequence shown here is derived from an EMBL/GenBank/DDBJ whole genome shotgun (WGS) entry which is preliminary data.</text>
</comment>
<sequence>MGVRLWEPPGMYPGEHPFFWPLSLRAVSVSELSAPLQLIDPVEGYCPHFGCGQSVAPRTGWRRPSSIKLNPLFIETLRWHLEDLMELYGDEKSLEENHCLMKITIVAIEIKACILKVFFLRDQQLISILPNNLDSLCRKSKPYYPIKTDHLPIARSSTPLIESQD</sequence>